<evidence type="ECO:0000256" key="4">
    <source>
        <dbReference type="ARBA" id="ARBA00022679"/>
    </source>
</evidence>
<keyword evidence="6" id="KW-0133">Cell shape</keyword>
<feature type="transmembrane region" description="Helical" evidence="13">
    <location>
        <begin position="146"/>
        <end position="165"/>
    </location>
</feature>
<name>A0ABM7VBY8_9BACT</name>
<dbReference type="RefSeq" id="WP_338397662.1">
    <property type="nucleotide sequence ID" value="NZ_AP025292.1"/>
</dbReference>
<evidence type="ECO:0000313" key="15">
    <source>
        <dbReference type="Proteomes" id="UP001354989"/>
    </source>
</evidence>
<reference evidence="14 15" key="1">
    <citation type="submission" date="2021-12" db="EMBL/GenBank/DDBJ databases">
        <title>Genome sequencing of bacteria with rrn-lacking chromosome and rrn-plasmid.</title>
        <authorList>
            <person name="Anda M."/>
            <person name="Iwasaki W."/>
        </authorList>
    </citation>
    <scope>NUCLEOTIDE SEQUENCE [LARGE SCALE GENOMIC DNA]</scope>
    <source>
        <strain evidence="14 15">NBRC 101262</strain>
    </source>
</reference>
<feature type="transmembrane region" description="Helical" evidence="13">
    <location>
        <begin position="17"/>
        <end position="38"/>
    </location>
</feature>
<evidence type="ECO:0000256" key="12">
    <source>
        <dbReference type="ARBA" id="ARBA00033270"/>
    </source>
</evidence>
<evidence type="ECO:0000256" key="1">
    <source>
        <dbReference type="ARBA" id="ARBA00004141"/>
    </source>
</evidence>
<dbReference type="PANTHER" id="PTHR30474:SF1">
    <property type="entry name" value="PEPTIDOGLYCAN GLYCOSYLTRANSFERASE MRDB"/>
    <property type="match status" value="1"/>
</dbReference>
<evidence type="ECO:0000256" key="3">
    <source>
        <dbReference type="ARBA" id="ARBA00022676"/>
    </source>
</evidence>
<feature type="transmembrane region" description="Helical" evidence="13">
    <location>
        <begin position="81"/>
        <end position="101"/>
    </location>
</feature>
<feature type="transmembrane region" description="Helical" evidence="13">
    <location>
        <begin position="206"/>
        <end position="228"/>
    </location>
</feature>
<evidence type="ECO:0000256" key="11">
    <source>
        <dbReference type="ARBA" id="ARBA00032370"/>
    </source>
</evidence>
<feature type="transmembrane region" description="Helical" evidence="13">
    <location>
        <begin position="331"/>
        <end position="350"/>
    </location>
</feature>
<keyword evidence="9 13" id="KW-0472">Membrane</keyword>
<keyword evidence="8 13" id="KW-1133">Transmembrane helix</keyword>
<feature type="transmembrane region" description="Helical" evidence="13">
    <location>
        <begin position="235"/>
        <end position="257"/>
    </location>
</feature>
<dbReference type="InterPro" id="IPR018365">
    <property type="entry name" value="Cell_cycle_FtsW-rel_CS"/>
</dbReference>
<feature type="transmembrane region" description="Helical" evidence="13">
    <location>
        <begin position="395"/>
        <end position="416"/>
    </location>
</feature>
<keyword evidence="3" id="KW-0328">Glycosyltransferase</keyword>
<keyword evidence="15" id="KW-1185">Reference proteome</keyword>
<evidence type="ECO:0000256" key="5">
    <source>
        <dbReference type="ARBA" id="ARBA00022692"/>
    </source>
</evidence>
<keyword evidence="4" id="KW-0808">Transferase</keyword>
<keyword evidence="5 13" id="KW-0812">Transmembrane</keyword>
<evidence type="ECO:0000256" key="10">
    <source>
        <dbReference type="ARBA" id="ARBA00023316"/>
    </source>
</evidence>
<accession>A0ABM7VBY8</accession>
<evidence type="ECO:0000256" key="2">
    <source>
        <dbReference type="ARBA" id="ARBA00022475"/>
    </source>
</evidence>
<keyword evidence="2" id="KW-1003">Cell membrane</keyword>
<evidence type="ECO:0000256" key="8">
    <source>
        <dbReference type="ARBA" id="ARBA00022989"/>
    </source>
</evidence>
<comment type="subcellular location">
    <subcellularLocation>
        <location evidence="1">Membrane</location>
        <topology evidence="1">Multi-pass membrane protein</topology>
    </subcellularLocation>
</comment>
<dbReference type="NCBIfam" id="NF037961">
    <property type="entry name" value="RodA_shape"/>
    <property type="match status" value="1"/>
</dbReference>
<feature type="transmembrane region" description="Helical" evidence="13">
    <location>
        <begin position="172"/>
        <end position="194"/>
    </location>
</feature>
<sequence length="426" mass="47124">MEDQIQRKGRFLGNLDWLAVLLFFMLVFVGWLNIYAAVYNEEAHRSIFDLGLNSGKQLLWVGTTIVLVTGILAVDFKFFDSFAYVIYGVVMLTLVIVLIFGREVAGSKSWLEIGAFRLQPAEFAKFATALGVAKFLSSPSMKMDKLMTYVRAAMLILLPMALIVLQGDVGSAMVFLILVLAFYREGLTGLVLVIPTVIGAVSLLSLLYPVVAVTLGLLAVAVLIIAIGEKTKKRIAMVVVSLGFLCMVSVGVHYVVFNIFKPHQQGRVKAFIDPDGDPLGVGWNVTQAKIAIGSGGFWGKGFLHGTQTKFDFVPEQSTDFIFCTIGEEHGWVGSAGVVLLFALFMFRLIFLAERQKSRFVRVYGYCVVSIIFFHWFVNVGMTIGLFPVIGIPLPLVSYGGSSLWAFTMLIFIFIKLDAHRMQMMAR</sequence>
<dbReference type="NCBIfam" id="TIGR02210">
    <property type="entry name" value="rodA_shape"/>
    <property type="match status" value="1"/>
</dbReference>
<evidence type="ECO:0000256" key="9">
    <source>
        <dbReference type="ARBA" id="ARBA00023136"/>
    </source>
</evidence>
<evidence type="ECO:0000256" key="13">
    <source>
        <dbReference type="SAM" id="Phobius"/>
    </source>
</evidence>
<keyword evidence="7" id="KW-0573">Peptidoglycan synthesis</keyword>
<protein>
    <recommendedName>
        <fullName evidence="12">Cell wall polymerase</fullName>
    </recommendedName>
    <alternativeName>
        <fullName evidence="11">Peptidoglycan polymerase</fullName>
    </alternativeName>
</protein>
<dbReference type="Pfam" id="PF01098">
    <property type="entry name" value="FTSW_RODA_SPOVE"/>
    <property type="match status" value="2"/>
</dbReference>
<evidence type="ECO:0000256" key="6">
    <source>
        <dbReference type="ARBA" id="ARBA00022960"/>
    </source>
</evidence>
<keyword evidence="10" id="KW-0961">Cell wall biogenesis/degradation</keyword>
<dbReference type="PANTHER" id="PTHR30474">
    <property type="entry name" value="CELL CYCLE PROTEIN"/>
    <property type="match status" value="1"/>
</dbReference>
<dbReference type="InterPro" id="IPR001182">
    <property type="entry name" value="FtsW/RodA"/>
</dbReference>
<evidence type="ECO:0000313" key="14">
    <source>
        <dbReference type="EMBL" id="BDC98416.1"/>
    </source>
</evidence>
<dbReference type="EMBL" id="AP025292">
    <property type="protein sequence ID" value="BDC98416.1"/>
    <property type="molecule type" value="Genomic_DNA"/>
</dbReference>
<proteinExistence type="predicted"/>
<evidence type="ECO:0000256" key="7">
    <source>
        <dbReference type="ARBA" id="ARBA00022984"/>
    </source>
</evidence>
<dbReference type="InterPro" id="IPR011923">
    <property type="entry name" value="RodA/MrdB"/>
</dbReference>
<gene>
    <name evidence="14" type="primary">rodA</name>
    <name evidence="14" type="ORF">PEPS_06970</name>
</gene>
<feature type="transmembrane region" description="Helical" evidence="13">
    <location>
        <begin position="362"/>
        <end position="389"/>
    </location>
</feature>
<feature type="transmembrane region" description="Helical" evidence="13">
    <location>
        <begin position="58"/>
        <end position="74"/>
    </location>
</feature>
<dbReference type="Proteomes" id="UP001354989">
    <property type="component" value="Chromosome"/>
</dbReference>
<organism evidence="14 15">
    <name type="scientific">Persicobacter psychrovividus</name>
    <dbReference type="NCBI Taxonomy" id="387638"/>
    <lineage>
        <taxon>Bacteria</taxon>
        <taxon>Pseudomonadati</taxon>
        <taxon>Bacteroidota</taxon>
        <taxon>Cytophagia</taxon>
        <taxon>Cytophagales</taxon>
        <taxon>Persicobacteraceae</taxon>
        <taxon>Persicobacter</taxon>
    </lineage>
</organism>
<dbReference type="PROSITE" id="PS00428">
    <property type="entry name" value="FTSW_RODA_SPOVE"/>
    <property type="match status" value="1"/>
</dbReference>